<comment type="caution">
    <text evidence="2">The sequence shown here is derived from an EMBL/GenBank/DDBJ whole genome shotgun (WGS) entry which is preliminary data.</text>
</comment>
<protein>
    <recommendedName>
        <fullName evidence="1">Iminophenyl-pyruvate dimer synthase domain-containing protein</fullName>
    </recommendedName>
</protein>
<gene>
    <name evidence="2" type="ORF">GPA22_18850</name>
</gene>
<evidence type="ECO:0000313" key="3">
    <source>
        <dbReference type="Proteomes" id="UP000623795"/>
    </source>
</evidence>
<keyword evidence="3" id="KW-1185">Reference proteome</keyword>
<dbReference type="EMBL" id="WTVN01000037">
    <property type="protein sequence ID" value="NMG45780.1"/>
    <property type="molecule type" value="Genomic_DNA"/>
</dbReference>
<sequence>MITHTKAGRAGARVPLPTDAAGLAGEAAHESHEARRLFLQQAVTCGATLPILAGLTGPAWGATNMAPETTGPRVVRSFNDAYLELVRLLREACGVEHALMLQYLYAAFSLTPAYRTLAGSGTPGADTLLGVAVQEMQHLASVNQLLVLLGAAPNLLSAEFPYEPQIYPFEFNLEPLSPRSLAKYIYAEAPVGFFDGIRSPADAHFADSVLAMIGPKRRPNHVGSLYNELITLVGEVSRLPDMPKLDAWLAKLEAIKAEGEKDHFIFFRNVFLARHPAFDGHRDAWQLAPTHPAYPAHRVPVNPTAYVGHENEILNPDLRALAWLADLHYWTALLLLDLHFRSGDDAPRSLALAHMSGPLLSLGRHLPALGGGLPFDPLNFGSAPALDMLGSRRLIASLVRESMELARVIAPALPADYPAGVAEATLIALSDNRQIEARAP</sequence>
<feature type="domain" description="Iminophenyl-pyruvate dimer synthase" evidence="1">
    <location>
        <begin position="89"/>
        <end position="238"/>
    </location>
</feature>
<dbReference type="RefSeq" id="WP_169257611.1">
    <property type="nucleotide sequence ID" value="NZ_WTVN01000037.1"/>
</dbReference>
<dbReference type="Proteomes" id="UP000623795">
    <property type="component" value="Unassembled WGS sequence"/>
</dbReference>
<accession>A0ABX1Q4F4</accession>
<dbReference type="Pfam" id="PF12902">
    <property type="entry name" value="Ferritin-like"/>
    <property type="match status" value="1"/>
</dbReference>
<reference evidence="2 3" key="1">
    <citation type="submission" date="2019-12" db="EMBL/GenBank/DDBJ databases">
        <title>Comparative genomics gives insights into the taxonomy of the Azoarcus-Aromatoleum group and reveals separate origins of nif in the plant-associated Azoarcus and non-plant-associated Aromatoleum sub-groups.</title>
        <authorList>
            <person name="Lafos M."/>
            <person name="Maluk M."/>
            <person name="Batista M."/>
            <person name="Junghare M."/>
            <person name="Carmona M."/>
            <person name="Faoro H."/>
            <person name="Cruz L.M."/>
            <person name="Battistoni F."/>
            <person name="De Souza E."/>
            <person name="Pedrosa F."/>
            <person name="Chen W.-M."/>
            <person name="Poole P.S."/>
            <person name="Dixon R.A."/>
            <person name="James E.K."/>
        </authorList>
    </citation>
    <scope>NUCLEOTIDE SEQUENCE [LARGE SCALE GENOMIC DNA]</scope>
    <source>
        <strain evidence="2 3">Td21</strain>
    </source>
</reference>
<dbReference type="InterPro" id="IPR012347">
    <property type="entry name" value="Ferritin-like"/>
</dbReference>
<evidence type="ECO:0000313" key="2">
    <source>
        <dbReference type="EMBL" id="NMG45780.1"/>
    </source>
</evidence>
<proteinExistence type="predicted"/>
<dbReference type="Gene3D" id="1.20.1260.10">
    <property type="match status" value="1"/>
</dbReference>
<dbReference type="InterPro" id="IPR026820">
    <property type="entry name" value="VioB/RebD_dom"/>
</dbReference>
<name>A0ABX1Q4F4_9RHOO</name>
<organism evidence="2 3">
    <name type="scientific">Aromatoleum toluvorans</name>
    <dbReference type="NCBI Taxonomy" id="92002"/>
    <lineage>
        <taxon>Bacteria</taxon>
        <taxon>Pseudomonadati</taxon>
        <taxon>Pseudomonadota</taxon>
        <taxon>Betaproteobacteria</taxon>
        <taxon>Rhodocyclales</taxon>
        <taxon>Rhodocyclaceae</taxon>
        <taxon>Aromatoleum</taxon>
    </lineage>
</organism>
<evidence type="ECO:0000259" key="1">
    <source>
        <dbReference type="Pfam" id="PF12902"/>
    </source>
</evidence>